<reference evidence="1" key="1">
    <citation type="submission" date="2024-07" db="EMBL/GenBank/DDBJ databases">
        <title>Complete genome sequence of Verrucomicrobiaceae bacterium NT6N.</title>
        <authorList>
            <person name="Huang C."/>
            <person name="Takami H."/>
            <person name="Hamasaki K."/>
        </authorList>
    </citation>
    <scope>NUCLEOTIDE SEQUENCE</scope>
    <source>
        <strain evidence="1">NT6N</strain>
    </source>
</reference>
<accession>A0AAT9FHD7</accession>
<evidence type="ECO:0008006" key="2">
    <source>
        <dbReference type="Google" id="ProtNLM"/>
    </source>
</evidence>
<sequence length="154" mass="17599">MVANLFYTARLSSTFGNNNMKHILLLIFTITMPVLAAPKPESIPKIKQVLASLKPGAIRQDELVRLVRVHFPDAHIIPSVGDLANRGFTLKMHKDKNTDSDLMMTVTDGRFDWQHRNEKFTLRDIVVHSKGGGDSHMAWYRFLEGEWVTMPKIR</sequence>
<organism evidence="1">
    <name type="scientific">Oceaniferula spumae</name>
    <dbReference type="NCBI Taxonomy" id="2979115"/>
    <lineage>
        <taxon>Bacteria</taxon>
        <taxon>Pseudomonadati</taxon>
        <taxon>Verrucomicrobiota</taxon>
        <taxon>Verrucomicrobiia</taxon>
        <taxon>Verrucomicrobiales</taxon>
        <taxon>Verrucomicrobiaceae</taxon>
        <taxon>Oceaniferula</taxon>
    </lineage>
</organism>
<dbReference type="AlphaFoldDB" id="A0AAT9FHD7"/>
<dbReference type="KEGG" id="osu:NT6N_04080"/>
<proteinExistence type="predicted"/>
<gene>
    <name evidence="1" type="ORF">NT6N_04080</name>
</gene>
<protein>
    <recommendedName>
        <fullName evidence="2">DUF4440 domain-containing protein</fullName>
    </recommendedName>
</protein>
<name>A0AAT9FHD7_9BACT</name>
<dbReference type="EMBL" id="AP026866">
    <property type="protein sequence ID" value="BDS05368.1"/>
    <property type="molecule type" value="Genomic_DNA"/>
</dbReference>
<evidence type="ECO:0000313" key="1">
    <source>
        <dbReference type="EMBL" id="BDS05368.1"/>
    </source>
</evidence>